<comment type="similarity">
    <text evidence="1">Belongs to the N-acetylmuramoyl-L-alanine amidase 2 family.</text>
</comment>
<dbReference type="AlphaFoldDB" id="A0A336LZL4"/>
<dbReference type="SUPFAM" id="SSF54695">
    <property type="entry name" value="POZ domain"/>
    <property type="match status" value="1"/>
</dbReference>
<dbReference type="Gene3D" id="3.30.710.10">
    <property type="entry name" value="Potassium Channel Kv1.1, Chain A"/>
    <property type="match status" value="1"/>
</dbReference>
<reference evidence="5" key="1">
    <citation type="submission" date="2018-07" db="EMBL/GenBank/DDBJ databases">
        <authorList>
            <person name="Quirk P.G."/>
            <person name="Krulwich T.A."/>
        </authorList>
    </citation>
    <scope>NUCLEOTIDE SEQUENCE</scope>
</reference>
<evidence type="ECO:0000256" key="2">
    <source>
        <dbReference type="ARBA" id="ARBA00022588"/>
    </source>
</evidence>
<dbReference type="InterPro" id="IPR015510">
    <property type="entry name" value="PGRP"/>
</dbReference>
<dbReference type="SMART" id="SM00701">
    <property type="entry name" value="PGRP"/>
    <property type="match status" value="1"/>
</dbReference>
<keyword evidence="3" id="KW-0391">Immunity</keyword>
<dbReference type="SMART" id="SM00225">
    <property type="entry name" value="BTB"/>
    <property type="match status" value="1"/>
</dbReference>
<dbReference type="PROSITE" id="PS50097">
    <property type="entry name" value="BTB"/>
    <property type="match status" value="1"/>
</dbReference>
<dbReference type="InterPro" id="IPR036505">
    <property type="entry name" value="Amidase/PGRP_sf"/>
</dbReference>
<dbReference type="PANTHER" id="PTHR11022:SF41">
    <property type="entry name" value="PEPTIDOGLYCAN-RECOGNITION PROTEIN LC-RELATED"/>
    <property type="match status" value="1"/>
</dbReference>
<organism evidence="5">
    <name type="scientific">Culicoides sonorensis</name>
    <name type="common">Biting midge</name>
    <dbReference type="NCBI Taxonomy" id="179676"/>
    <lineage>
        <taxon>Eukaryota</taxon>
        <taxon>Metazoa</taxon>
        <taxon>Ecdysozoa</taxon>
        <taxon>Arthropoda</taxon>
        <taxon>Hexapoda</taxon>
        <taxon>Insecta</taxon>
        <taxon>Pterygota</taxon>
        <taxon>Neoptera</taxon>
        <taxon>Endopterygota</taxon>
        <taxon>Diptera</taxon>
        <taxon>Nematocera</taxon>
        <taxon>Chironomoidea</taxon>
        <taxon>Ceratopogonidae</taxon>
        <taxon>Ceratopogoninae</taxon>
        <taxon>Culicoides</taxon>
        <taxon>Monoculicoides</taxon>
    </lineage>
</organism>
<dbReference type="InterPro" id="IPR002502">
    <property type="entry name" value="Amidase_domain"/>
</dbReference>
<dbReference type="Pfam" id="PF00651">
    <property type="entry name" value="BTB"/>
    <property type="match status" value="1"/>
</dbReference>
<dbReference type="VEuPathDB" id="VectorBase:CSON008584"/>
<dbReference type="EMBL" id="UFQT01000325">
    <property type="protein sequence ID" value="SSX23260.1"/>
    <property type="molecule type" value="Genomic_DNA"/>
</dbReference>
<keyword evidence="2" id="KW-0399">Innate immunity</keyword>
<dbReference type="InterPro" id="IPR006619">
    <property type="entry name" value="PGRP_domain_met/bac"/>
</dbReference>
<protein>
    <submittedName>
        <fullName evidence="5">CSON008584 protein</fullName>
    </submittedName>
</protein>
<evidence type="ECO:0000313" key="5">
    <source>
        <dbReference type="EMBL" id="SSX23260.1"/>
    </source>
</evidence>
<sequence>MENIIKVRKKEFWGQERFHDISFHFEENQGGSNLLRANKTILALCSPVFEEMFFGESADKQDPIPIFDVDYTIFEGLLRYIYTEEFHADSLEDAQNLCCVAHKYEVTPIESACELYMIHNIEKFDLSELISFADMFSMNNLMELCRLQQTKTDLPEKCVKYQKEEPLSPTTVNVNFDSSKDETMTDSGILPLVDNQPSHNISNIAIKNSTNVRIGNTQEFHAPVTIQQFLIDTNDGKAKTLNDISSSNQNPGYNVKSIGIAFIGTFNKIVPPPRQIAAAKLLIQEGVKHKYLASDYKLYGHRQFYATESPGNALYNIIKTWPHWSSENDTDNE</sequence>
<name>A0A336LZL4_CULSO</name>
<dbReference type="CDD" id="cd06583">
    <property type="entry name" value="PGRP"/>
    <property type="match status" value="1"/>
</dbReference>
<dbReference type="Gene3D" id="3.40.80.10">
    <property type="entry name" value="Peptidoglycan recognition protein-like"/>
    <property type="match status" value="1"/>
</dbReference>
<dbReference type="GO" id="GO:0008745">
    <property type="term" value="F:N-acetylmuramoyl-L-alanine amidase activity"/>
    <property type="evidence" value="ECO:0007669"/>
    <property type="project" value="InterPro"/>
</dbReference>
<evidence type="ECO:0000256" key="1">
    <source>
        <dbReference type="ARBA" id="ARBA00007553"/>
    </source>
</evidence>
<dbReference type="GO" id="GO:0045087">
    <property type="term" value="P:innate immune response"/>
    <property type="evidence" value="ECO:0007669"/>
    <property type="project" value="UniProtKB-KW"/>
</dbReference>
<feature type="domain" description="BTB" evidence="4">
    <location>
        <begin position="19"/>
        <end position="90"/>
    </location>
</feature>
<dbReference type="GO" id="GO:0008270">
    <property type="term" value="F:zinc ion binding"/>
    <property type="evidence" value="ECO:0007669"/>
    <property type="project" value="InterPro"/>
</dbReference>
<proteinExistence type="inferred from homology"/>
<dbReference type="CDD" id="cd18186">
    <property type="entry name" value="BTB_POZ_ZBTB_KLHL-like"/>
    <property type="match status" value="1"/>
</dbReference>
<dbReference type="InterPro" id="IPR000210">
    <property type="entry name" value="BTB/POZ_dom"/>
</dbReference>
<dbReference type="SUPFAM" id="SSF55846">
    <property type="entry name" value="N-acetylmuramoyl-L-alanine amidase-like"/>
    <property type="match status" value="1"/>
</dbReference>
<dbReference type="GO" id="GO:0009253">
    <property type="term" value="P:peptidoglycan catabolic process"/>
    <property type="evidence" value="ECO:0007669"/>
    <property type="project" value="InterPro"/>
</dbReference>
<dbReference type="PANTHER" id="PTHR11022">
    <property type="entry name" value="PEPTIDOGLYCAN RECOGNITION PROTEIN"/>
    <property type="match status" value="1"/>
</dbReference>
<gene>
    <name evidence="5" type="primary">CSON008584</name>
</gene>
<evidence type="ECO:0000256" key="3">
    <source>
        <dbReference type="ARBA" id="ARBA00022859"/>
    </source>
</evidence>
<accession>A0A336LZL4</accession>
<dbReference type="InterPro" id="IPR011333">
    <property type="entry name" value="SKP1/BTB/POZ_sf"/>
</dbReference>
<dbReference type="Pfam" id="PF01510">
    <property type="entry name" value="Amidase_2"/>
    <property type="match status" value="1"/>
</dbReference>
<evidence type="ECO:0000259" key="4">
    <source>
        <dbReference type="PROSITE" id="PS50097"/>
    </source>
</evidence>